<dbReference type="PANTHER" id="PTHR33048:SF47">
    <property type="entry name" value="INTEGRAL MEMBRANE PROTEIN-RELATED"/>
    <property type="match status" value="1"/>
</dbReference>
<dbReference type="EMBL" id="SKBN01000016">
    <property type="protein sequence ID" value="TGJ87202.1"/>
    <property type="molecule type" value="Genomic_DNA"/>
</dbReference>
<feature type="domain" description="Rhodopsin" evidence="8">
    <location>
        <begin position="97"/>
        <end position="198"/>
    </location>
</feature>
<feature type="region of interest" description="Disordered" evidence="6">
    <location>
        <begin position="272"/>
        <end position="291"/>
    </location>
</feature>
<dbReference type="Pfam" id="PF20684">
    <property type="entry name" value="Fung_rhodopsin"/>
    <property type="match status" value="1"/>
</dbReference>
<dbReference type="STRING" id="37992.A0A4Z0ZEG6"/>
<keyword evidence="2 7" id="KW-0812">Transmembrane</keyword>
<comment type="caution">
    <text evidence="9">The sequence shown here is derived from an EMBL/GenBank/DDBJ whole genome shotgun (WGS) entry which is preliminary data.</text>
</comment>
<evidence type="ECO:0000256" key="5">
    <source>
        <dbReference type="ARBA" id="ARBA00038359"/>
    </source>
</evidence>
<keyword evidence="10" id="KW-1185">Reference proteome</keyword>
<dbReference type="OrthoDB" id="5342292at2759"/>
<sequence length="366" mass="40234">MSQYEPNPPSPPDLCMLAAGDPPAGTTSNFESPDTLAPTLFSIEITSTFTLFFSKVSIFLLFHQIFEVRRLMRIAIHLPHVGETWAGTLVGRNTEPEVIWGIVQAVLGTGLDLFIFILLIPGIMKLHLPTKKKIQVLAVFTTASVGVLASILSLVYRVAALEMNDVTWSYTSIVIWNVVETDVAIIASCTPGFASFIRTYIPKLEVFKSLGSNDNSDANLNHDLDKLGAEKGFRRLVNHAFDPLDDAYLPQSISSAERGPFLHCRRRQDRTAEDKCLSSQQKEDEVQPPDLNGLYEAGNWRIIREAPNGAVYGMAVHPADKPDDHLREMASLPGEMPAPLPLTRPGGDGLNLMKDSKFIGEHGAGK</sequence>
<dbReference type="GO" id="GO:0016020">
    <property type="term" value="C:membrane"/>
    <property type="evidence" value="ECO:0007669"/>
    <property type="project" value="UniProtKB-SubCell"/>
</dbReference>
<organism evidence="9 10">
    <name type="scientific">Xylaria hypoxylon</name>
    <dbReference type="NCBI Taxonomy" id="37992"/>
    <lineage>
        <taxon>Eukaryota</taxon>
        <taxon>Fungi</taxon>
        <taxon>Dikarya</taxon>
        <taxon>Ascomycota</taxon>
        <taxon>Pezizomycotina</taxon>
        <taxon>Sordariomycetes</taxon>
        <taxon>Xylariomycetidae</taxon>
        <taxon>Xylariales</taxon>
        <taxon>Xylariaceae</taxon>
        <taxon>Xylaria</taxon>
    </lineage>
</organism>
<feature type="compositionally biased region" description="Basic and acidic residues" evidence="6">
    <location>
        <begin position="272"/>
        <end position="285"/>
    </location>
</feature>
<keyword evidence="4 7" id="KW-0472">Membrane</keyword>
<feature type="transmembrane region" description="Helical" evidence="7">
    <location>
        <begin position="136"/>
        <end position="156"/>
    </location>
</feature>
<evidence type="ECO:0000256" key="1">
    <source>
        <dbReference type="ARBA" id="ARBA00004141"/>
    </source>
</evidence>
<gene>
    <name evidence="9" type="ORF">E0Z10_g1536</name>
</gene>
<evidence type="ECO:0000313" key="9">
    <source>
        <dbReference type="EMBL" id="TGJ87202.1"/>
    </source>
</evidence>
<protein>
    <recommendedName>
        <fullName evidence="8">Rhodopsin domain-containing protein</fullName>
    </recommendedName>
</protein>
<evidence type="ECO:0000313" key="10">
    <source>
        <dbReference type="Proteomes" id="UP000297716"/>
    </source>
</evidence>
<evidence type="ECO:0000256" key="4">
    <source>
        <dbReference type="ARBA" id="ARBA00023136"/>
    </source>
</evidence>
<evidence type="ECO:0000259" key="8">
    <source>
        <dbReference type="Pfam" id="PF20684"/>
    </source>
</evidence>
<name>A0A4Z0ZEG6_9PEZI</name>
<evidence type="ECO:0000256" key="6">
    <source>
        <dbReference type="SAM" id="MobiDB-lite"/>
    </source>
</evidence>
<proteinExistence type="inferred from homology"/>
<dbReference type="AlphaFoldDB" id="A0A4Z0ZEG6"/>
<keyword evidence="3 7" id="KW-1133">Transmembrane helix</keyword>
<feature type="transmembrane region" description="Helical" evidence="7">
    <location>
        <begin position="40"/>
        <end position="62"/>
    </location>
</feature>
<accession>A0A4Z0ZEG6</accession>
<evidence type="ECO:0000256" key="3">
    <source>
        <dbReference type="ARBA" id="ARBA00022989"/>
    </source>
</evidence>
<comment type="similarity">
    <text evidence="5">Belongs to the SAT4 family.</text>
</comment>
<comment type="subcellular location">
    <subcellularLocation>
        <location evidence="1">Membrane</location>
        <topology evidence="1">Multi-pass membrane protein</topology>
    </subcellularLocation>
</comment>
<evidence type="ECO:0000256" key="7">
    <source>
        <dbReference type="SAM" id="Phobius"/>
    </source>
</evidence>
<feature type="transmembrane region" description="Helical" evidence="7">
    <location>
        <begin position="98"/>
        <end position="124"/>
    </location>
</feature>
<dbReference type="Proteomes" id="UP000297716">
    <property type="component" value="Unassembled WGS sequence"/>
</dbReference>
<evidence type="ECO:0000256" key="2">
    <source>
        <dbReference type="ARBA" id="ARBA00022692"/>
    </source>
</evidence>
<reference evidence="9 10" key="1">
    <citation type="submission" date="2019-03" db="EMBL/GenBank/DDBJ databases">
        <title>Draft genome sequence of Xylaria hypoxylon DSM 108379, a ubiquitous saprotrophic-parasitic fungi on hardwood.</title>
        <authorList>
            <person name="Buettner E."/>
            <person name="Leonhardt S."/>
            <person name="Gebauer A.M."/>
            <person name="Liers C."/>
            <person name="Hofrichter M."/>
            <person name="Kellner H."/>
        </authorList>
    </citation>
    <scope>NUCLEOTIDE SEQUENCE [LARGE SCALE GENOMIC DNA]</scope>
    <source>
        <strain evidence="9 10">DSM 108379</strain>
    </source>
</reference>
<dbReference type="InterPro" id="IPR052337">
    <property type="entry name" value="SAT4-like"/>
</dbReference>
<dbReference type="InterPro" id="IPR049326">
    <property type="entry name" value="Rhodopsin_dom_fungi"/>
</dbReference>
<dbReference type="PANTHER" id="PTHR33048">
    <property type="entry name" value="PTH11-LIKE INTEGRAL MEMBRANE PROTEIN (AFU_ORTHOLOGUE AFUA_5G11245)"/>
    <property type="match status" value="1"/>
</dbReference>